<name>A0A1Z5I9N2_9LACO</name>
<evidence type="ECO:0000256" key="3">
    <source>
        <dbReference type="ARBA" id="ARBA00023125"/>
    </source>
</evidence>
<dbReference type="SUPFAM" id="SSF56349">
    <property type="entry name" value="DNA breaking-rejoining enzymes"/>
    <property type="match status" value="1"/>
</dbReference>
<proteinExistence type="inferred from homology"/>
<dbReference type="Pfam" id="PF14659">
    <property type="entry name" value="Phage_int_SAM_3"/>
    <property type="match status" value="1"/>
</dbReference>
<evidence type="ECO:0000259" key="5">
    <source>
        <dbReference type="PROSITE" id="PS51898"/>
    </source>
</evidence>
<keyword evidence="4" id="KW-0233">DNA recombination</keyword>
<dbReference type="CDD" id="cd01189">
    <property type="entry name" value="INT_ICEBs1_C_like"/>
    <property type="match status" value="1"/>
</dbReference>
<accession>A0A1Z5I9N2</accession>
<dbReference type="InterPro" id="IPR050808">
    <property type="entry name" value="Phage_Integrase"/>
</dbReference>
<dbReference type="GO" id="GO:0003677">
    <property type="term" value="F:DNA binding"/>
    <property type="evidence" value="ECO:0007669"/>
    <property type="project" value="UniProtKB-KW"/>
</dbReference>
<organism evidence="6 7">
    <name type="scientific">Secundilactobacillus mixtipabuli</name>
    <dbReference type="NCBI Taxonomy" id="1435342"/>
    <lineage>
        <taxon>Bacteria</taxon>
        <taxon>Bacillati</taxon>
        <taxon>Bacillota</taxon>
        <taxon>Bacilli</taxon>
        <taxon>Lactobacillales</taxon>
        <taxon>Lactobacillaceae</taxon>
        <taxon>Secundilactobacillus</taxon>
    </lineage>
</organism>
<evidence type="ECO:0000256" key="1">
    <source>
        <dbReference type="ARBA" id="ARBA00008857"/>
    </source>
</evidence>
<dbReference type="PANTHER" id="PTHR30629">
    <property type="entry name" value="PROPHAGE INTEGRASE"/>
    <property type="match status" value="1"/>
</dbReference>
<keyword evidence="7" id="KW-1185">Reference proteome</keyword>
<dbReference type="Gene3D" id="1.10.443.10">
    <property type="entry name" value="Intergrase catalytic core"/>
    <property type="match status" value="1"/>
</dbReference>
<dbReference type="InterPro" id="IPR011010">
    <property type="entry name" value="DNA_brk_join_enz"/>
</dbReference>
<gene>
    <name evidence="6" type="ORF">IWT30_00265</name>
</gene>
<dbReference type="Pfam" id="PF00589">
    <property type="entry name" value="Phage_integrase"/>
    <property type="match status" value="1"/>
</dbReference>
<dbReference type="InterPro" id="IPR013762">
    <property type="entry name" value="Integrase-like_cat_sf"/>
</dbReference>
<evidence type="ECO:0000313" key="6">
    <source>
        <dbReference type="EMBL" id="GAW98321.1"/>
    </source>
</evidence>
<dbReference type="AlphaFoldDB" id="A0A1Z5I9N2"/>
<dbReference type="PANTHER" id="PTHR30629:SF2">
    <property type="entry name" value="PROPHAGE INTEGRASE INTS-RELATED"/>
    <property type="match status" value="1"/>
</dbReference>
<keyword evidence="3" id="KW-0238">DNA-binding</keyword>
<evidence type="ECO:0000313" key="7">
    <source>
        <dbReference type="Proteomes" id="UP000198374"/>
    </source>
</evidence>
<comment type="caution">
    <text evidence="6">The sequence shown here is derived from an EMBL/GenBank/DDBJ whole genome shotgun (WGS) entry which is preliminary data.</text>
</comment>
<dbReference type="Proteomes" id="UP000198374">
    <property type="component" value="Unassembled WGS sequence"/>
</dbReference>
<keyword evidence="2" id="KW-0229">DNA integration</keyword>
<dbReference type="PROSITE" id="PS51898">
    <property type="entry name" value="TYR_RECOMBINASE"/>
    <property type="match status" value="1"/>
</dbReference>
<evidence type="ECO:0000256" key="2">
    <source>
        <dbReference type="ARBA" id="ARBA00022908"/>
    </source>
</evidence>
<dbReference type="InterPro" id="IPR004107">
    <property type="entry name" value="Integrase_SAM-like_N"/>
</dbReference>
<sequence>MTDEIKRYQNKKGQKLYKFKAYLGKNIFTGKKKEVSRSGFSSKHEASLELNRLRYEFEHSSKYANENITYKEVFDKWKKVYAPSVNESTLNRVLGIFRIHVLPIIGDKRMIDIDTPMCQSLMDGIATEVKDFRKAGNYIRLVFKQAERMSFIDKNPMDFVIYPTAEPSHPKAFWNREQLMKFLKVLNEYYAEQPKQLAYLRLLAVTGARKGELLALRFSDVNFKEHTVSIDRTITRGISNEQKIGKPKTDNSIRHLFLDEETLDILRNWQNQLKKDLVSKGIGLQPDQLLFPNSKNRMTSLMEPNRWLTKVIDAYHLKPVISPHGFRATTASLLSQANMPMKSIQLILGDNSIDVILKHYIQQDERMKRESADKYRKYLGL</sequence>
<dbReference type="OrthoDB" id="9803188at2"/>
<dbReference type="RefSeq" id="WP_089108148.1">
    <property type="nucleotide sequence ID" value="NZ_BCMF01000001.1"/>
</dbReference>
<dbReference type="InterPro" id="IPR002104">
    <property type="entry name" value="Integrase_catalytic"/>
</dbReference>
<feature type="domain" description="Tyr recombinase" evidence="5">
    <location>
        <begin position="169"/>
        <end position="373"/>
    </location>
</feature>
<comment type="similarity">
    <text evidence="1">Belongs to the 'phage' integrase family.</text>
</comment>
<reference evidence="6 7" key="1">
    <citation type="submission" date="2015-11" db="EMBL/GenBank/DDBJ databases">
        <title>Draft genome sequences of new species of the genus Lactobacillus isolated from orchardgrass silage.</title>
        <authorList>
            <person name="Tohno M."/>
            <person name="Tanizawa Y."/>
            <person name="Arita M."/>
        </authorList>
    </citation>
    <scope>NUCLEOTIDE SEQUENCE [LARGE SCALE GENOMIC DNA]</scope>
    <source>
        <strain evidence="6 7">IWT30</strain>
    </source>
</reference>
<dbReference type="Gene3D" id="1.10.150.130">
    <property type="match status" value="1"/>
</dbReference>
<dbReference type="GO" id="GO:0006310">
    <property type="term" value="P:DNA recombination"/>
    <property type="evidence" value="ECO:0007669"/>
    <property type="project" value="UniProtKB-KW"/>
</dbReference>
<dbReference type="GO" id="GO:0015074">
    <property type="term" value="P:DNA integration"/>
    <property type="evidence" value="ECO:0007669"/>
    <property type="project" value="UniProtKB-KW"/>
</dbReference>
<evidence type="ECO:0000256" key="4">
    <source>
        <dbReference type="ARBA" id="ARBA00023172"/>
    </source>
</evidence>
<dbReference type="EMBL" id="BCMF01000001">
    <property type="protein sequence ID" value="GAW98321.1"/>
    <property type="molecule type" value="Genomic_DNA"/>
</dbReference>
<protein>
    <submittedName>
        <fullName evidence="6">Integrase</fullName>
    </submittedName>
</protein>
<dbReference type="InterPro" id="IPR010998">
    <property type="entry name" value="Integrase_recombinase_N"/>
</dbReference>